<dbReference type="GO" id="GO:0000287">
    <property type="term" value="F:magnesium ion binding"/>
    <property type="evidence" value="ECO:0007669"/>
    <property type="project" value="UniProtKB-UniRule"/>
</dbReference>
<sequence>MILVDTSVWIDHLRAGDATLVRLLETGRVLAHPYVIGELALGSLKNRDVVVSTLGDLPRVTVATDEEVLRFIGEQTLFGLGIGYVDAHLLAATRLTPGATIWTRDKRLAATAERLSLAAKILH</sequence>
<dbReference type="AlphaFoldDB" id="A0A5E4VJH0"/>
<evidence type="ECO:0000256" key="4">
    <source>
        <dbReference type="ARBA" id="ARBA00022801"/>
    </source>
</evidence>
<comment type="cofactor">
    <cofactor evidence="5">
        <name>Mg(2+)</name>
        <dbReference type="ChEBI" id="CHEBI:18420"/>
    </cofactor>
</comment>
<accession>A0A5E4VJH0</accession>
<dbReference type="GO" id="GO:0090729">
    <property type="term" value="F:toxin activity"/>
    <property type="evidence" value="ECO:0007669"/>
    <property type="project" value="UniProtKB-KW"/>
</dbReference>
<name>A0A5E4VJH0_9BURK</name>
<dbReference type="GO" id="GO:0004540">
    <property type="term" value="F:RNA nuclease activity"/>
    <property type="evidence" value="ECO:0007669"/>
    <property type="project" value="InterPro"/>
</dbReference>
<evidence type="ECO:0000256" key="5">
    <source>
        <dbReference type="HAMAP-Rule" id="MF_00265"/>
    </source>
</evidence>
<proteinExistence type="inferred from homology"/>
<dbReference type="Pfam" id="PF01850">
    <property type="entry name" value="PIN"/>
    <property type="match status" value="1"/>
</dbReference>
<dbReference type="SUPFAM" id="SSF88723">
    <property type="entry name" value="PIN domain-like"/>
    <property type="match status" value="1"/>
</dbReference>
<keyword evidence="5" id="KW-0800">Toxin</keyword>
<dbReference type="EC" id="3.1.-.-" evidence="5"/>
<keyword evidence="5" id="KW-0460">Magnesium</keyword>
<comment type="similarity">
    <text evidence="5">Belongs to the PINc/VapC protein family.</text>
</comment>
<protein>
    <recommendedName>
        <fullName evidence="5">Ribonuclease VapC</fullName>
        <shortName evidence="5">RNase VapC</shortName>
        <ecNumber evidence="5">3.1.-.-</ecNumber>
    </recommendedName>
    <alternativeName>
        <fullName evidence="5">Toxin VapC</fullName>
    </alternativeName>
</protein>
<feature type="domain" description="PIN" evidence="6">
    <location>
        <begin position="2"/>
        <end position="112"/>
    </location>
</feature>
<keyword evidence="4 5" id="KW-0378">Hydrolase</keyword>
<dbReference type="Gene3D" id="3.40.50.1010">
    <property type="entry name" value="5'-nuclease"/>
    <property type="match status" value="1"/>
</dbReference>
<feature type="binding site" evidence="5">
    <location>
        <position position="86"/>
    </location>
    <ligand>
        <name>Mg(2+)</name>
        <dbReference type="ChEBI" id="CHEBI:18420"/>
    </ligand>
</feature>
<keyword evidence="2 5" id="KW-0540">Nuclease</keyword>
<gene>
    <name evidence="5" type="primary">vapC</name>
    <name evidence="7" type="ORF">PCE31107_02715</name>
</gene>
<keyword evidence="3 5" id="KW-0479">Metal-binding</keyword>
<comment type="function">
    <text evidence="5">Toxic component of a toxin-antitoxin (TA) system. An RNase.</text>
</comment>
<dbReference type="InterPro" id="IPR002716">
    <property type="entry name" value="PIN_dom"/>
</dbReference>
<dbReference type="RefSeq" id="WP_150608993.1">
    <property type="nucleotide sequence ID" value="NZ_CABPRY010000005.1"/>
</dbReference>
<evidence type="ECO:0000256" key="2">
    <source>
        <dbReference type="ARBA" id="ARBA00022722"/>
    </source>
</evidence>
<dbReference type="GO" id="GO:0016787">
    <property type="term" value="F:hydrolase activity"/>
    <property type="evidence" value="ECO:0007669"/>
    <property type="project" value="UniProtKB-KW"/>
</dbReference>
<dbReference type="HAMAP" id="MF_00265">
    <property type="entry name" value="VapC_Nob1"/>
    <property type="match status" value="1"/>
</dbReference>
<dbReference type="InterPro" id="IPR022907">
    <property type="entry name" value="VapC_family"/>
</dbReference>
<evidence type="ECO:0000256" key="3">
    <source>
        <dbReference type="ARBA" id="ARBA00022723"/>
    </source>
</evidence>
<dbReference type="Proteomes" id="UP000396788">
    <property type="component" value="Unassembled WGS sequence"/>
</dbReference>
<evidence type="ECO:0000313" key="7">
    <source>
        <dbReference type="EMBL" id="VVE12478.1"/>
    </source>
</evidence>
<feature type="binding site" evidence="5">
    <location>
        <position position="5"/>
    </location>
    <ligand>
        <name>Mg(2+)</name>
        <dbReference type="ChEBI" id="CHEBI:18420"/>
    </ligand>
</feature>
<dbReference type="InterPro" id="IPR029060">
    <property type="entry name" value="PIN-like_dom_sf"/>
</dbReference>
<evidence type="ECO:0000259" key="6">
    <source>
        <dbReference type="Pfam" id="PF01850"/>
    </source>
</evidence>
<organism evidence="7 8">
    <name type="scientific">Pandoraea cepalis</name>
    <dbReference type="NCBI Taxonomy" id="2508294"/>
    <lineage>
        <taxon>Bacteria</taxon>
        <taxon>Pseudomonadati</taxon>
        <taxon>Pseudomonadota</taxon>
        <taxon>Betaproteobacteria</taxon>
        <taxon>Burkholderiales</taxon>
        <taxon>Burkholderiaceae</taxon>
        <taxon>Pandoraea</taxon>
    </lineage>
</organism>
<evidence type="ECO:0000313" key="8">
    <source>
        <dbReference type="Proteomes" id="UP000396788"/>
    </source>
</evidence>
<reference evidence="7 8" key="1">
    <citation type="submission" date="2019-08" db="EMBL/GenBank/DDBJ databases">
        <authorList>
            <person name="Peeters C."/>
        </authorList>
    </citation>
    <scope>NUCLEOTIDE SEQUENCE [LARGE SCALE GENOMIC DNA]</scope>
    <source>
        <strain evidence="7 8">LMG 31107</strain>
    </source>
</reference>
<keyword evidence="1 5" id="KW-1277">Toxin-antitoxin system</keyword>
<dbReference type="EMBL" id="CABPRY010000005">
    <property type="protein sequence ID" value="VVE12478.1"/>
    <property type="molecule type" value="Genomic_DNA"/>
</dbReference>
<evidence type="ECO:0000256" key="1">
    <source>
        <dbReference type="ARBA" id="ARBA00022649"/>
    </source>
</evidence>